<feature type="non-terminal residue" evidence="4">
    <location>
        <position position="70"/>
    </location>
</feature>
<evidence type="ECO:0000256" key="3">
    <source>
        <dbReference type="ARBA" id="ARBA00023306"/>
    </source>
</evidence>
<sequence length="70" mass="7858">MLEALLYTSGDEGLEVKQLLEILEVNEAELTDLIDTYESNGLMIQQFGTTCVMTTKKDAAQYIEALIEQK</sequence>
<evidence type="ECO:0000256" key="1">
    <source>
        <dbReference type="ARBA" id="ARBA00022618"/>
    </source>
</evidence>
<gene>
    <name evidence="4" type="ORF">B8X04_18180</name>
</gene>
<evidence type="ECO:0000256" key="2">
    <source>
        <dbReference type="ARBA" id="ARBA00022829"/>
    </source>
</evidence>
<evidence type="ECO:0000313" key="5">
    <source>
        <dbReference type="Proteomes" id="UP000216867"/>
    </source>
</evidence>
<reference evidence="4 5" key="1">
    <citation type="submission" date="2017-04" db="EMBL/GenBank/DDBJ databases">
        <title>Kefir bacterial isolates.</title>
        <authorList>
            <person name="Kim Y."/>
            <person name="Blasche S."/>
            <person name="Patil K.R."/>
        </authorList>
    </citation>
    <scope>NUCLEOTIDE SEQUENCE [LARGE SCALE GENOMIC DNA]</scope>
    <source>
        <strain evidence="4 5">OG2</strain>
    </source>
</reference>
<organism evidence="4 5">
    <name type="scientific">Brevibacterium casei</name>
    <dbReference type="NCBI Taxonomy" id="33889"/>
    <lineage>
        <taxon>Bacteria</taxon>
        <taxon>Bacillati</taxon>
        <taxon>Actinomycetota</taxon>
        <taxon>Actinomycetes</taxon>
        <taxon>Micrococcales</taxon>
        <taxon>Brevibacteriaceae</taxon>
        <taxon>Brevibacterium</taxon>
    </lineage>
</organism>
<dbReference type="InterPro" id="IPR036390">
    <property type="entry name" value="WH_DNA-bd_sf"/>
</dbReference>
<dbReference type="Gene3D" id="1.10.10.10">
    <property type="entry name" value="Winged helix-like DNA-binding domain superfamily/Winged helix DNA-binding domain"/>
    <property type="match status" value="1"/>
</dbReference>
<dbReference type="EMBL" id="NCWY01000272">
    <property type="protein sequence ID" value="PAK90918.1"/>
    <property type="molecule type" value="Genomic_DNA"/>
</dbReference>
<dbReference type="SUPFAM" id="SSF46785">
    <property type="entry name" value="Winged helix' DNA-binding domain"/>
    <property type="match status" value="1"/>
</dbReference>
<dbReference type="InterPro" id="IPR036388">
    <property type="entry name" value="WH-like_DNA-bd_sf"/>
</dbReference>
<keyword evidence="3" id="KW-0131">Cell cycle</keyword>
<protein>
    <submittedName>
        <fullName evidence="4">SMC-Scp complex subunit ScpB</fullName>
    </submittedName>
</protein>
<dbReference type="Proteomes" id="UP000216867">
    <property type="component" value="Unassembled WGS sequence"/>
</dbReference>
<keyword evidence="1" id="KW-0132">Cell division</keyword>
<proteinExistence type="predicted"/>
<dbReference type="GO" id="GO:0051304">
    <property type="term" value="P:chromosome separation"/>
    <property type="evidence" value="ECO:0007669"/>
    <property type="project" value="InterPro"/>
</dbReference>
<keyword evidence="2" id="KW-0159">Chromosome partition</keyword>
<dbReference type="AlphaFoldDB" id="A0A269YZE8"/>
<dbReference type="GO" id="GO:0051301">
    <property type="term" value="P:cell division"/>
    <property type="evidence" value="ECO:0007669"/>
    <property type="project" value="UniProtKB-KW"/>
</dbReference>
<evidence type="ECO:0000313" key="4">
    <source>
        <dbReference type="EMBL" id="PAK90918.1"/>
    </source>
</evidence>
<accession>A0A269YZE8</accession>
<comment type="caution">
    <text evidence="4">The sequence shown here is derived from an EMBL/GenBank/DDBJ whole genome shotgun (WGS) entry which is preliminary data.</text>
</comment>
<dbReference type="Pfam" id="PF04079">
    <property type="entry name" value="SMC_ScpB"/>
    <property type="match status" value="1"/>
</dbReference>
<dbReference type="InterPro" id="IPR005234">
    <property type="entry name" value="ScpB_csome_segregation"/>
</dbReference>
<name>A0A269YZE8_9MICO</name>